<comment type="caution">
    <text evidence="7">The sequence shown here is derived from an EMBL/GenBank/DDBJ whole genome shotgun (WGS) entry which is preliminary data.</text>
</comment>
<dbReference type="SUPFAM" id="SSF46689">
    <property type="entry name" value="Homeodomain-like"/>
    <property type="match status" value="1"/>
</dbReference>
<name>A0ABV3HAZ9_9ACTN</name>
<dbReference type="EMBL" id="JBFARM010000009">
    <property type="protein sequence ID" value="MEV4289698.1"/>
    <property type="molecule type" value="Genomic_DNA"/>
</dbReference>
<feature type="compositionally biased region" description="Gly residues" evidence="5">
    <location>
        <begin position="170"/>
        <end position="185"/>
    </location>
</feature>
<feature type="region of interest" description="Disordered" evidence="5">
    <location>
        <begin position="167"/>
        <end position="188"/>
    </location>
</feature>
<dbReference type="PRINTS" id="PR00455">
    <property type="entry name" value="HTHTETR"/>
</dbReference>
<evidence type="ECO:0000256" key="5">
    <source>
        <dbReference type="SAM" id="MobiDB-lite"/>
    </source>
</evidence>
<keyword evidence="1" id="KW-0805">Transcription regulation</keyword>
<dbReference type="PANTHER" id="PTHR30055:SF238">
    <property type="entry name" value="MYCOFACTOCIN BIOSYNTHESIS TRANSCRIPTIONAL REGULATOR MFTR-RELATED"/>
    <property type="match status" value="1"/>
</dbReference>
<keyword evidence="3" id="KW-0804">Transcription</keyword>
<feature type="domain" description="HTH tetR-type" evidence="6">
    <location>
        <begin position="10"/>
        <end position="70"/>
    </location>
</feature>
<sequence length="207" mass="22497">MEGLRDRTRRAVRAELAGRALELFTAHGFDETTVDDIARAAGMSRRSFFRYFPSKEDVLFGQLEAMGEQVAEEIAARPPQEGPWECLHAVLRDWEARINTQAEVMRLVERTPALRARLLQKRDEARVRIVEALIGRGVAALEADLAAAAAGAALDTVAREWLRTHEGTHEGTGAGAGGSGSGSAGGSADRLELTDRVFAMLRPAFLS</sequence>
<dbReference type="Gene3D" id="1.10.357.10">
    <property type="entry name" value="Tetracycline Repressor, domain 2"/>
    <property type="match status" value="1"/>
</dbReference>
<keyword evidence="8" id="KW-1185">Reference proteome</keyword>
<dbReference type="RefSeq" id="WP_364456111.1">
    <property type="nucleotide sequence ID" value="NZ_JBFARM010000009.1"/>
</dbReference>
<proteinExistence type="predicted"/>
<dbReference type="PANTHER" id="PTHR30055">
    <property type="entry name" value="HTH-TYPE TRANSCRIPTIONAL REGULATOR RUTR"/>
    <property type="match status" value="1"/>
</dbReference>
<dbReference type="PROSITE" id="PS50977">
    <property type="entry name" value="HTH_TETR_2"/>
    <property type="match status" value="1"/>
</dbReference>
<dbReference type="InterPro" id="IPR001647">
    <property type="entry name" value="HTH_TetR"/>
</dbReference>
<accession>A0ABV3HAZ9</accession>
<organism evidence="7 8">
    <name type="scientific">Nonomuraea bangladeshensis</name>
    <dbReference type="NCBI Taxonomy" id="404385"/>
    <lineage>
        <taxon>Bacteria</taxon>
        <taxon>Bacillati</taxon>
        <taxon>Actinomycetota</taxon>
        <taxon>Actinomycetes</taxon>
        <taxon>Streptosporangiales</taxon>
        <taxon>Streptosporangiaceae</taxon>
        <taxon>Nonomuraea</taxon>
    </lineage>
</organism>
<evidence type="ECO:0000313" key="8">
    <source>
        <dbReference type="Proteomes" id="UP001552427"/>
    </source>
</evidence>
<protein>
    <submittedName>
        <fullName evidence="7">TetR family transcriptional regulator</fullName>
    </submittedName>
</protein>
<evidence type="ECO:0000256" key="3">
    <source>
        <dbReference type="ARBA" id="ARBA00023163"/>
    </source>
</evidence>
<evidence type="ECO:0000256" key="4">
    <source>
        <dbReference type="PROSITE-ProRule" id="PRU00335"/>
    </source>
</evidence>
<gene>
    <name evidence="7" type="ORF">AB0K40_29695</name>
</gene>
<reference evidence="7 8" key="1">
    <citation type="submission" date="2024-06" db="EMBL/GenBank/DDBJ databases">
        <title>The Natural Products Discovery Center: Release of the First 8490 Sequenced Strains for Exploring Actinobacteria Biosynthetic Diversity.</title>
        <authorList>
            <person name="Kalkreuter E."/>
            <person name="Kautsar S.A."/>
            <person name="Yang D."/>
            <person name="Bader C.D."/>
            <person name="Teijaro C.N."/>
            <person name="Fluegel L."/>
            <person name="Davis C.M."/>
            <person name="Simpson J.R."/>
            <person name="Lauterbach L."/>
            <person name="Steele A.D."/>
            <person name="Gui C."/>
            <person name="Meng S."/>
            <person name="Li G."/>
            <person name="Viehrig K."/>
            <person name="Ye F."/>
            <person name="Su P."/>
            <person name="Kiefer A.F."/>
            <person name="Nichols A."/>
            <person name="Cepeda A.J."/>
            <person name="Yan W."/>
            <person name="Fan B."/>
            <person name="Jiang Y."/>
            <person name="Adhikari A."/>
            <person name="Zheng C.-J."/>
            <person name="Schuster L."/>
            <person name="Cowan T.M."/>
            <person name="Smanski M.J."/>
            <person name="Chevrette M.G."/>
            <person name="De Carvalho L.P.S."/>
            <person name="Shen B."/>
        </authorList>
    </citation>
    <scope>NUCLEOTIDE SEQUENCE [LARGE SCALE GENOMIC DNA]</scope>
    <source>
        <strain evidence="7 8">NPDC049574</strain>
    </source>
</reference>
<dbReference type="InterPro" id="IPR009057">
    <property type="entry name" value="Homeodomain-like_sf"/>
</dbReference>
<dbReference type="Pfam" id="PF00440">
    <property type="entry name" value="TetR_N"/>
    <property type="match status" value="1"/>
</dbReference>
<keyword evidence="2 4" id="KW-0238">DNA-binding</keyword>
<evidence type="ECO:0000256" key="2">
    <source>
        <dbReference type="ARBA" id="ARBA00023125"/>
    </source>
</evidence>
<feature type="DNA-binding region" description="H-T-H motif" evidence="4">
    <location>
        <begin position="33"/>
        <end position="52"/>
    </location>
</feature>
<dbReference type="Proteomes" id="UP001552427">
    <property type="component" value="Unassembled WGS sequence"/>
</dbReference>
<dbReference type="InterPro" id="IPR050109">
    <property type="entry name" value="HTH-type_TetR-like_transc_reg"/>
</dbReference>
<evidence type="ECO:0000313" key="7">
    <source>
        <dbReference type="EMBL" id="MEV4289698.1"/>
    </source>
</evidence>
<evidence type="ECO:0000256" key="1">
    <source>
        <dbReference type="ARBA" id="ARBA00023015"/>
    </source>
</evidence>
<evidence type="ECO:0000259" key="6">
    <source>
        <dbReference type="PROSITE" id="PS50977"/>
    </source>
</evidence>